<dbReference type="AlphaFoldDB" id="A0A937W4Y5"/>
<feature type="transmembrane region" description="Helical" evidence="1">
    <location>
        <begin position="12"/>
        <end position="30"/>
    </location>
</feature>
<proteinExistence type="predicted"/>
<dbReference type="InterPro" id="IPR045781">
    <property type="entry name" value="SxtJ"/>
</dbReference>
<feature type="transmembrane region" description="Helical" evidence="1">
    <location>
        <begin position="74"/>
        <end position="95"/>
    </location>
</feature>
<evidence type="ECO:0000313" key="3">
    <source>
        <dbReference type="Proteomes" id="UP000712673"/>
    </source>
</evidence>
<sequence>MNAYENKTLRAFGFLVGGIFTLIGLWPVVWSRQAPRLWAVLLGGVLIGLALLWPRSLTHVYRLWMLLGDVLGRVNTQVILSVLFYVLFTPMGLLMRLRGRDPMRRQLTAEVESYRVVRQPRPASHMRHQF</sequence>
<dbReference type="EMBL" id="VGLS01001177">
    <property type="protein sequence ID" value="MBM3227073.1"/>
    <property type="molecule type" value="Genomic_DNA"/>
</dbReference>
<comment type="caution">
    <text evidence="2">The sequence shown here is derived from an EMBL/GenBank/DDBJ whole genome shotgun (WGS) entry which is preliminary data.</text>
</comment>
<keyword evidence="1" id="KW-1133">Transmembrane helix</keyword>
<feature type="transmembrane region" description="Helical" evidence="1">
    <location>
        <begin position="37"/>
        <end position="54"/>
    </location>
</feature>
<organism evidence="2 3">
    <name type="scientific">Tectimicrobiota bacterium</name>
    <dbReference type="NCBI Taxonomy" id="2528274"/>
    <lineage>
        <taxon>Bacteria</taxon>
        <taxon>Pseudomonadati</taxon>
        <taxon>Nitrospinota/Tectimicrobiota group</taxon>
        <taxon>Candidatus Tectimicrobiota</taxon>
    </lineage>
</organism>
<evidence type="ECO:0000256" key="1">
    <source>
        <dbReference type="SAM" id="Phobius"/>
    </source>
</evidence>
<gene>
    <name evidence="2" type="ORF">FJZ47_25175</name>
</gene>
<keyword evidence="1" id="KW-0812">Transmembrane</keyword>
<name>A0A937W4Y5_UNCTE</name>
<keyword evidence="1" id="KW-0472">Membrane</keyword>
<dbReference type="Proteomes" id="UP000712673">
    <property type="component" value="Unassembled WGS sequence"/>
</dbReference>
<evidence type="ECO:0000313" key="2">
    <source>
        <dbReference type="EMBL" id="MBM3227073.1"/>
    </source>
</evidence>
<accession>A0A937W4Y5</accession>
<dbReference type="Pfam" id="PF19588">
    <property type="entry name" value="SxtJ"/>
    <property type="match status" value="1"/>
</dbReference>
<reference evidence="2" key="1">
    <citation type="submission" date="2019-03" db="EMBL/GenBank/DDBJ databases">
        <title>Lake Tanganyika Metagenome-Assembled Genomes (MAGs).</title>
        <authorList>
            <person name="Tran P."/>
        </authorList>
    </citation>
    <scope>NUCLEOTIDE SEQUENCE</scope>
    <source>
        <strain evidence="2">K_DeepCast_65m_m2_066</strain>
    </source>
</reference>
<protein>
    <submittedName>
        <fullName evidence="2">SxtJ</fullName>
    </submittedName>
</protein>